<keyword evidence="14" id="KW-1185">Reference proteome</keyword>
<evidence type="ECO:0000256" key="8">
    <source>
        <dbReference type="ARBA" id="ARBA00047838"/>
    </source>
</evidence>
<dbReference type="GO" id="GO:0016829">
    <property type="term" value="F:lyase activity"/>
    <property type="evidence" value="ECO:0007669"/>
    <property type="project" value="UniProtKB-KW"/>
</dbReference>
<keyword evidence="6 10" id="KW-0368">Histidine biosynthesis</keyword>
<dbReference type="GO" id="GO:0000107">
    <property type="term" value="F:imidazoleglycerol-phosphate synthase activity"/>
    <property type="evidence" value="ECO:0007669"/>
    <property type="project" value="UniProtKB-UniRule"/>
</dbReference>
<evidence type="ECO:0000256" key="7">
    <source>
        <dbReference type="ARBA" id="ARBA00023239"/>
    </source>
</evidence>
<comment type="subcellular location">
    <subcellularLocation>
        <location evidence="10">Cytoplasm</location>
    </subcellularLocation>
</comment>
<dbReference type="UniPathway" id="UPA00031">
    <property type="reaction ID" value="UER00010"/>
</dbReference>
<comment type="catalytic activity">
    <reaction evidence="9 10">
        <text>L-glutamine + H2O = L-glutamate + NH4(+)</text>
        <dbReference type="Rhea" id="RHEA:15889"/>
        <dbReference type="ChEBI" id="CHEBI:15377"/>
        <dbReference type="ChEBI" id="CHEBI:28938"/>
        <dbReference type="ChEBI" id="CHEBI:29985"/>
        <dbReference type="ChEBI" id="CHEBI:58359"/>
        <dbReference type="EC" id="3.5.1.2"/>
    </reaction>
</comment>
<dbReference type="CDD" id="cd01748">
    <property type="entry name" value="GATase1_IGP_Synthase"/>
    <property type="match status" value="1"/>
</dbReference>
<reference evidence="13 14" key="2">
    <citation type="journal article" date="2008" name="Science">
        <title>Environmental genomics reveals a single-species ecosystem deep within Earth.</title>
        <authorList>
            <person name="Chivian D."/>
            <person name="Brodie E.L."/>
            <person name="Alm E.J."/>
            <person name="Culley D.E."/>
            <person name="Dehal P.S."/>
            <person name="Desantis T.Z."/>
            <person name="Gihring T.M."/>
            <person name="Lapidus A."/>
            <person name="Lin L.H."/>
            <person name="Lowry S.R."/>
            <person name="Moser D.P."/>
            <person name="Richardson P.M."/>
            <person name="Southam G."/>
            <person name="Wanger G."/>
            <person name="Pratt L.M."/>
            <person name="Andersen G.L."/>
            <person name="Hazen T.C."/>
            <person name="Brockman F.J."/>
            <person name="Arkin A.P."/>
            <person name="Onstott T.C."/>
        </authorList>
    </citation>
    <scope>NUCLEOTIDE SEQUENCE [LARGE SCALE GENOMIC DNA]</scope>
    <source>
        <strain evidence="13 14">MP104C</strain>
    </source>
</reference>
<comment type="pathway">
    <text evidence="1 10">Amino-acid biosynthesis; L-histidine biosynthesis; L-histidine from 5-phospho-alpha-D-ribose 1-diphosphate: step 5/9.</text>
</comment>
<dbReference type="GO" id="GO:0004359">
    <property type="term" value="F:glutaminase activity"/>
    <property type="evidence" value="ECO:0007669"/>
    <property type="project" value="UniProtKB-EC"/>
</dbReference>
<dbReference type="HOGENOM" id="CLU_071837_2_2_9"/>
<accession>B1I558</accession>
<dbReference type="EC" id="3.5.1.2" evidence="10"/>
<name>B1I558_DESAP</name>
<evidence type="ECO:0000256" key="5">
    <source>
        <dbReference type="ARBA" id="ARBA00022962"/>
    </source>
</evidence>
<comment type="catalytic activity">
    <reaction evidence="8 10">
        <text>5-[(5-phospho-1-deoxy-D-ribulos-1-ylimino)methylamino]-1-(5-phospho-beta-D-ribosyl)imidazole-4-carboxamide + L-glutamine = D-erythro-1-(imidazol-4-yl)glycerol 3-phosphate + 5-amino-1-(5-phospho-beta-D-ribosyl)imidazole-4-carboxamide + L-glutamate + H(+)</text>
        <dbReference type="Rhea" id="RHEA:24793"/>
        <dbReference type="ChEBI" id="CHEBI:15378"/>
        <dbReference type="ChEBI" id="CHEBI:29985"/>
        <dbReference type="ChEBI" id="CHEBI:58278"/>
        <dbReference type="ChEBI" id="CHEBI:58359"/>
        <dbReference type="ChEBI" id="CHEBI:58475"/>
        <dbReference type="ChEBI" id="CHEBI:58525"/>
        <dbReference type="EC" id="4.3.2.10"/>
    </reaction>
</comment>
<dbReference type="Gene3D" id="3.40.50.880">
    <property type="match status" value="1"/>
</dbReference>
<dbReference type="PIRSF" id="PIRSF000495">
    <property type="entry name" value="Amidotransf_hisH"/>
    <property type="match status" value="1"/>
</dbReference>
<evidence type="ECO:0000256" key="9">
    <source>
        <dbReference type="ARBA" id="ARBA00049534"/>
    </source>
</evidence>
<dbReference type="PROSITE" id="PS51273">
    <property type="entry name" value="GATASE_TYPE_1"/>
    <property type="match status" value="1"/>
</dbReference>
<comment type="function">
    <text evidence="10">IGPS catalyzes the conversion of PRFAR and glutamine to IGP, AICAR and glutamate. The HisH subunit catalyzes the hydrolysis of glutamine to glutamate and ammonia as part of the synthesis of IGP and AICAR. The resulting ammonia molecule is channeled to the active site of HisF.</text>
</comment>
<dbReference type="GO" id="GO:0000105">
    <property type="term" value="P:L-histidine biosynthetic process"/>
    <property type="evidence" value="ECO:0007669"/>
    <property type="project" value="UniProtKB-UniRule"/>
</dbReference>
<evidence type="ECO:0000256" key="11">
    <source>
        <dbReference type="PIRSR" id="PIRSR000495-1"/>
    </source>
</evidence>
<evidence type="ECO:0000256" key="6">
    <source>
        <dbReference type="ARBA" id="ARBA00023102"/>
    </source>
</evidence>
<reference evidence="14" key="1">
    <citation type="submission" date="2007-10" db="EMBL/GenBank/DDBJ databases">
        <title>Complete sequence of chromosome of Desulforudis audaxviator MP104C.</title>
        <authorList>
            <person name="Copeland A."/>
            <person name="Lucas S."/>
            <person name="Lapidus A."/>
            <person name="Barry K."/>
            <person name="Glavina del Rio T."/>
            <person name="Dalin E."/>
            <person name="Tice H."/>
            <person name="Bruce D."/>
            <person name="Pitluck S."/>
            <person name="Lowry S.R."/>
            <person name="Larimer F."/>
            <person name="Land M.L."/>
            <person name="Hauser L."/>
            <person name="Kyrpides N."/>
            <person name="Ivanova N.N."/>
            <person name="Richardson P."/>
        </authorList>
    </citation>
    <scope>NUCLEOTIDE SEQUENCE [LARGE SCALE GENOMIC DNA]</scope>
    <source>
        <strain evidence="14">MP104C</strain>
    </source>
</reference>
<dbReference type="InterPro" id="IPR010139">
    <property type="entry name" value="Imidazole-glycPsynth_HisH"/>
</dbReference>
<evidence type="ECO:0000256" key="10">
    <source>
        <dbReference type="HAMAP-Rule" id="MF_00278"/>
    </source>
</evidence>
<keyword evidence="4 10" id="KW-0378">Hydrolase</keyword>
<dbReference type="NCBIfam" id="TIGR01855">
    <property type="entry name" value="IMP_synth_hisH"/>
    <property type="match status" value="1"/>
</dbReference>
<dbReference type="RefSeq" id="WP_012302707.1">
    <property type="nucleotide sequence ID" value="NC_010424.1"/>
</dbReference>
<evidence type="ECO:0000313" key="13">
    <source>
        <dbReference type="EMBL" id="ACA60126.1"/>
    </source>
</evidence>
<feature type="active site" description="Nucleophile" evidence="10 11">
    <location>
        <position position="83"/>
    </location>
</feature>
<dbReference type="SUPFAM" id="SSF52317">
    <property type="entry name" value="Class I glutamine amidotransferase-like"/>
    <property type="match status" value="1"/>
</dbReference>
<feature type="domain" description="Glutamine amidotransferase" evidence="12">
    <location>
        <begin position="40"/>
        <end position="200"/>
    </location>
</feature>
<dbReference type="EMBL" id="CP000860">
    <property type="protein sequence ID" value="ACA60126.1"/>
    <property type="molecule type" value="Genomic_DNA"/>
</dbReference>
<evidence type="ECO:0000256" key="1">
    <source>
        <dbReference type="ARBA" id="ARBA00005091"/>
    </source>
</evidence>
<proteinExistence type="inferred from homology"/>
<evidence type="ECO:0000259" key="12">
    <source>
        <dbReference type="Pfam" id="PF00117"/>
    </source>
</evidence>
<comment type="subunit">
    <text evidence="2 10">Heterodimer of HisH and HisF.</text>
</comment>
<sequence>MTDKYIAVIDYGTGNLMSALKGLETAGWAAVITADPREVDRAAGVVLPGVGAFADAMANLRAAGMDKAILRAVSAGKPFLGICLGQQLLFEAGEEWGPTPGLGVFPGRVRRLPAEVKVPHMGWNQVFFRGSPPLFDGIPDGSRFYFVHSYYVAPADPGIVLGETEYGVRFASVVSRDKVFGIQFHPEKSSSLGLQVLRNFGRMIE</sequence>
<gene>
    <name evidence="10" type="primary">hisH</name>
    <name evidence="13" type="ordered locus">Daud_1624</name>
</gene>
<feature type="active site" evidence="10 11">
    <location>
        <position position="185"/>
    </location>
</feature>
<evidence type="ECO:0000256" key="3">
    <source>
        <dbReference type="ARBA" id="ARBA00022605"/>
    </source>
</evidence>
<keyword evidence="13" id="KW-0808">Transferase</keyword>
<protein>
    <recommendedName>
        <fullName evidence="10">Imidazole glycerol phosphate synthase subunit HisH</fullName>
        <ecNumber evidence="10">4.3.2.10</ecNumber>
    </recommendedName>
    <alternativeName>
        <fullName evidence="10">IGP synthase glutaminase subunit</fullName>
        <ecNumber evidence="10">3.5.1.2</ecNumber>
    </alternativeName>
    <alternativeName>
        <fullName evidence="10">IGP synthase subunit HisH</fullName>
    </alternativeName>
    <alternativeName>
        <fullName evidence="10">ImGP synthase subunit HisH</fullName>
        <shortName evidence="10">IGPS subunit HisH</shortName>
    </alternativeName>
</protein>
<dbReference type="EC" id="4.3.2.10" evidence="10"/>
<keyword evidence="10" id="KW-0963">Cytoplasm</keyword>
<dbReference type="STRING" id="477974.Daud_1624"/>
<dbReference type="eggNOG" id="COG0118">
    <property type="taxonomic scope" value="Bacteria"/>
</dbReference>
<evidence type="ECO:0000256" key="2">
    <source>
        <dbReference type="ARBA" id="ARBA00011152"/>
    </source>
</evidence>
<organism evidence="13 14">
    <name type="scientific">Desulforudis audaxviator (strain MP104C)</name>
    <dbReference type="NCBI Taxonomy" id="477974"/>
    <lineage>
        <taxon>Bacteria</taxon>
        <taxon>Bacillati</taxon>
        <taxon>Bacillota</taxon>
        <taxon>Clostridia</taxon>
        <taxon>Thermoanaerobacterales</taxon>
        <taxon>Candidatus Desulforudaceae</taxon>
        <taxon>Candidatus Desulforudis</taxon>
    </lineage>
</organism>
<feature type="active site" evidence="10 11">
    <location>
        <position position="187"/>
    </location>
</feature>
<dbReference type="InterPro" id="IPR017926">
    <property type="entry name" value="GATASE"/>
</dbReference>
<dbReference type="Proteomes" id="UP000008544">
    <property type="component" value="Chromosome"/>
</dbReference>
<keyword evidence="5 10" id="KW-0315">Glutamine amidotransferase</keyword>
<dbReference type="HAMAP" id="MF_00278">
    <property type="entry name" value="HisH"/>
    <property type="match status" value="1"/>
</dbReference>
<dbReference type="PANTHER" id="PTHR42701">
    <property type="entry name" value="IMIDAZOLE GLYCEROL PHOSPHATE SYNTHASE SUBUNIT HISH"/>
    <property type="match status" value="1"/>
</dbReference>
<dbReference type="Pfam" id="PF00117">
    <property type="entry name" value="GATase"/>
    <property type="match status" value="1"/>
</dbReference>
<dbReference type="AlphaFoldDB" id="B1I558"/>
<keyword evidence="3 10" id="KW-0028">Amino-acid biosynthesis</keyword>
<dbReference type="InterPro" id="IPR029062">
    <property type="entry name" value="Class_I_gatase-like"/>
</dbReference>
<dbReference type="GO" id="GO:0005737">
    <property type="term" value="C:cytoplasm"/>
    <property type="evidence" value="ECO:0007669"/>
    <property type="project" value="UniProtKB-SubCell"/>
</dbReference>
<evidence type="ECO:0000256" key="4">
    <source>
        <dbReference type="ARBA" id="ARBA00022801"/>
    </source>
</evidence>
<keyword evidence="7 10" id="KW-0456">Lyase</keyword>
<dbReference type="PANTHER" id="PTHR42701:SF1">
    <property type="entry name" value="IMIDAZOLE GLYCEROL PHOSPHATE SYNTHASE SUBUNIT HISH"/>
    <property type="match status" value="1"/>
</dbReference>
<dbReference type="KEGG" id="dau:Daud_1624"/>
<evidence type="ECO:0000313" key="14">
    <source>
        <dbReference type="Proteomes" id="UP000008544"/>
    </source>
</evidence>